<evidence type="ECO:0008006" key="4">
    <source>
        <dbReference type="Google" id="ProtNLM"/>
    </source>
</evidence>
<proteinExistence type="predicted"/>
<keyword evidence="1" id="KW-0472">Membrane</keyword>
<keyword evidence="1" id="KW-1133">Transmembrane helix</keyword>
<dbReference type="OrthoDB" id="5225121at2"/>
<organism evidence="2 3">
    <name type="scientific">Aeromicrobium camelliae</name>
    <dbReference type="NCBI Taxonomy" id="1538144"/>
    <lineage>
        <taxon>Bacteria</taxon>
        <taxon>Bacillati</taxon>
        <taxon>Actinomycetota</taxon>
        <taxon>Actinomycetes</taxon>
        <taxon>Propionibacteriales</taxon>
        <taxon>Nocardioidaceae</taxon>
        <taxon>Aeromicrobium</taxon>
    </lineage>
</organism>
<dbReference type="Proteomes" id="UP000275225">
    <property type="component" value="Unassembled WGS sequence"/>
</dbReference>
<dbReference type="RefSeq" id="WP_124237080.1">
    <property type="nucleotide sequence ID" value="NZ_JBHUFI010000007.1"/>
</dbReference>
<evidence type="ECO:0000256" key="1">
    <source>
        <dbReference type="SAM" id="Phobius"/>
    </source>
</evidence>
<evidence type="ECO:0000313" key="3">
    <source>
        <dbReference type="Proteomes" id="UP000275225"/>
    </source>
</evidence>
<evidence type="ECO:0000313" key="2">
    <source>
        <dbReference type="EMBL" id="RQN03271.1"/>
    </source>
</evidence>
<sequence>MDKLIALYATLTSMVAAPRDKEEGQGTLEYVGIVIVAGILVTAIVTALGGGDTISSAITSGINKITSLGG</sequence>
<reference evidence="2 3" key="1">
    <citation type="submission" date="2018-11" db="EMBL/GenBank/DDBJ databases">
        <authorList>
            <person name="Li F."/>
        </authorList>
    </citation>
    <scope>NUCLEOTIDE SEQUENCE [LARGE SCALE GENOMIC DNA]</scope>
    <source>
        <strain evidence="2 3">YS17T</strain>
    </source>
</reference>
<name>A0A3N6YZP1_9ACTN</name>
<keyword evidence="1" id="KW-0812">Transmembrane</keyword>
<protein>
    <recommendedName>
        <fullName evidence="4">Flp family type IVb pilin</fullName>
    </recommendedName>
</protein>
<accession>A0A3N6YZP1</accession>
<dbReference type="EMBL" id="RQJX01000013">
    <property type="protein sequence ID" value="RQN03271.1"/>
    <property type="molecule type" value="Genomic_DNA"/>
</dbReference>
<gene>
    <name evidence="2" type="ORF">EHW97_10270</name>
</gene>
<comment type="caution">
    <text evidence="2">The sequence shown here is derived from an EMBL/GenBank/DDBJ whole genome shotgun (WGS) entry which is preliminary data.</text>
</comment>
<feature type="transmembrane region" description="Helical" evidence="1">
    <location>
        <begin position="32"/>
        <end position="50"/>
    </location>
</feature>
<keyword evidence="3" id="KW-1185">Reference proteome</keyword>
<dbReference type="AlphaFoldDB" id="A0A3N6YZP1"/>